<dbReference type="Proteomes" id="UP000231057">
    <property type="component" value="Chromosome"/>
</dbReference>
<dbReference type="PROSITE" id="PS51331">
    <property type="entry name" value="THYX"/>
    <property type="match status" value="1"/>
</dbReference>
<dbReference type="GO" id="GO:0050660">
    <property type="term" value="F:flavin adenine dinucleotide binding"/>
    <property type="evidence" value="ECO:0007669"/>
    <property type="project" value="InterPro"/>
</dbReference>
<dbReference type="AlphaFoldDB" id="A0A2D2Q402"/>
<dbReference type="RefSeq" id="WP_099799497.1">
    <property type="nucleotide sequence ID" value="NZ_CP018092.1"/>
</dbReference>
<dbReference type="GO" id="GO:0050797">
    <property type="term" value="F:thymidylate synthase (FAD) activity"/>
    <property type="evidence" value="ECO:0007669"/>
    <property type="project" value="InterPro"/>
</dbReference>
<reference evidence="1 2" key="1">
    <citation type="submission" date="2016-11" db="EMBL/GenBank/DDBJ databases">
        <title>Complete genome sequence of thermophilic cyanobacteria strain Synechococcus sp. PCC6715.</title>
        <authorList>
            <person name="Tang J."/>
            <person name="Daroch M."/>
            <person name="Liang Y."/>
            <person name="Jiang D."/>
            <person name="Shah M."/>
        </authorList>
    </citation>
    <scope>NUCLEOTIDE SEQUENCE [LARGE SCALE GENOMIC DNA]</scope>
    <source>
        <strain evidence="1 2">PCC 6715</strain>
    </source>
</reference>
<dbReference type="GO" id="GO:0006231">
    <property type="term" value="P:dTMP biosynthetic process"/>
    <property type="evidence" value="ECO:0007669"/>
    <property type="project" value="InterPro"/>
</dbReference>
<evidence type="ECO:0000313" key="2">
    <source>
        <dbReference type="Proteomes" id="UP000231057"/>
    </source>
</evidence>
<accession>A0A2D2Q402</accession>
<sequence>MQDGRVIADSLSPAGIRLVTLQLTYPRFIHSELLTHRVFSRNSASSRAVPISKMMEQVRQDPVIPYHWGQNQKGMQARVESEHKEAAKEIWLETRLAVLEGARKLNELGIHKQVVNRILEPWMWMQTVVSSTEWDNFLALRNHPDAQPEMQSLAKMIQHLLEAHTPTPLAVGEWHLPYIEERDRQQYTLEECKYMSVARCARVSYYLRDGQRSDPASDLALYQRLAGANPKHLSPLEHVAECMGDRRRYANFVGWRQLRYFEEAHLPKGQAAAQGYLQVSE</sequence>
<dbReference type="InterPro" id="IPR036098">
    <property type="entry name" value="Thymidylate_synthase_ThyX_sf"/>
</dbReference>
<dbReference type="InterPro" id="IPR003669">
    <property type="entry name" value="Thymidylate_synthase_ThyX"/>
</dbReference>
<organism evidence="1 2">
    <name type="scientific">Parathermosynechococcus lividus PCC 6715</name>
    <dbReference type="NCBI Taxonomy" id="1917166"/>
    <lineage>
        <taxon>Bacteria</taxon>
        <taxon>Bacillati</taxon>
        <taxon>Cyanobacteriota</taxon>
        <taxon>Cyanophyceae</taxon>
        <taxon>Acaryochloridales</taxon>
        <taxon>Thermosynechococcaceae</taxon>
        <taxon>Parathermosynechococcus</taxon>
    </lineage>
</organism>
<name>A0A2D2Q402_PARLV</name>
<evidence type="ECO:0000313" key="1">
    <source>
        <dbReference type="EMBL" id="ATS19159.1"/>
    </source>
</evidence>
<dbReference type="SUPFAM" id="SSF69796">
    <property type="entry name" value="Thymidylate synthase-complementing protein Thy1"/>
    <property type="match status" value="1"/>
</dbReference>
<gene>
    <name evidence="1" type="ORF">BRW62_10865</name>
</gene>
<dbReference type="Gene3D" id="3.30.1360.170">
    <property type="match status" value="1"/>
</dbReference>
<dbReference type="EMBL" id="CP018092">
    <property type="protein sequence ID" value="ATS19159.1"/>
    <property type="molecule type" value="Genomic_DNA"/>
</dbReference>
<keyword evidence="2" id="KW-1185">Reference proteome</keyword>
<protein>
    <recommendedName>
        <fullName evidence="3">Thymidylate synthase, flavin-dependent</fullName>
    </recommendedName>
</protein>
<proteinExistence type="predicted"/>
<reference evidence="2" key="2">
    <citation type="journal article" date="2022" name="Front. Microbiol.">
        <title>Comparative Genomic Analysis Revealed Distinct Molecular Components and Organization of CO2-Concentrating Mechanism in Thermophilic Cyanobacteria.</title>
        <authorList>
            <person name="Tang J."/>
            <person name="Zhou H."/>
            <person name="Yao D."/>
            <person name="Riaz S."/>
            <person name="You D."/>
            <person name="Klepacz-Smolka A."/>
            <person name="Daroch M."/>
        </authorList>
    </citation>
    <scope>NUCLEOTIDE SEQUENCE [LARGE SCALE GENOMIC DNA]</scope>
    <source>
        <strain evidence="2">PCC 6715</strain>
    </source>
</reference>
<dbReference type="OrthoDB" id="9156729at2"/>
<dbReference type="Pfam" id="PF02511">
    <property type="entry name" value="Thy1"/>
    <property type="match status" value="1"/>
</dbReference>
<dbReference type="KEGG" id="slw:BRW62_10865"/>
<evidence type="ECO:0008006" key="3">
    <source>
        <dbReference type="Google" id="ProtNLM"/>
    </source>
</evidence>